<dbReference type="InterPro" id="IPR004821">
    <property type="entry name" value="Cyt_trans-like"/>
</dbReference>
<dbReference type="GO" id="GO:0004592">
    <property type="term" value="F:pantoate-beta-alanine ligase activity"/>
    <property type="evidence" value="ECO:0007669"/>
    <property type="project" value="UniProtKB-UniRule"/>
</dbReference>
<feature type="binding site" evidence="8">
    <location>
        <position position="58"/>
    </location>
    <ligand>
        <name>(R)-pantoate</name>
        <dbReference type="ChEBI" id="CHEBI:15980"/>
    </ligand>
</feature>
<evidence type="ECO:0000256" key="6">
    <source>
        <dbReference type="ARBA" id="ARBA00022840"/>
    </source>
</evidence>
<reference evidence="9" key="1">
    <citation type="journal article" date="2020" name="mSystems">
        <title>Genome- and Community-Level Interaction Insights into Carbon Utilization and Element Cycling Functions of Hydrothermarchaeota in Hydrothermal Sediment.</title>
        <authorList>
            <person name="Zhou Z."/>
            <person name="Liu Y."/>
            <person name="Xu W."/>
            <person name="Pan J."/>
            <person name="Luo Z.H."/>
            <person name="Li M."/>
        </authorList>
    </citation>
    <scope>NUCLEOTIDE SEQUENCE [LARGE SCALE GENOMIC DNA]</scope>
    <source>
        <strain evidence="9">SpSt-192</strain>
    </source>
</reference>
<dbReference type="SUPFAM" id="SSF52374">
    <property type="entry name" value="Nucleotidylyl transferase"/>
    <property type="match status" value="1"/>
</dbReference>
<comment type="caution">
    <text evidence="9">The sequence shown here is derived from an EMBL/GenBank/DDBJ whole genome shotgun (WGS) entry which is preliminary data.</text>
</comment>
<dbReference type="Gene3D" id="3.40.50.620">
    <property type="entry name" value="HUPs"/>
    <property type="match status" value="1"/>
</dbReference>
<feature type="binding site" evidence="8">
    <location>
        <position position="173"/>
    </location>
    <ligand>
        <name>ATP</name>
        <dbReference type="ChEBI" id="CHEBI:30616"/>
    </ligand>
</feature>
<name>A0A7C2WB23_9BACT</name>
<dbReference type="AlphaFoldDB" id="A0A7C2WB23"/>
<dbReference type="GO" id="GO:0005524">
    <property type="term" value="F:ATP binding"/>
    <property type="evidence" value="ECO:0007669"/>
    <property type="project" value="UniProtKB-KW"/>
</dbReference>
<comment type="pathway">
    <text evidence="1 8">Cofactor biosynthesis; (R)-pantothenate biosynthesis; (R)-pantothenate from (R)-pantoate and beta-alanine: step 1/1.</text>
</comment>
<dbReference type="NCBIfam" id="TIGR00125">
    <property type="entry name" value="cyt_tran_rel"/>
    <property type="match status" value="1"/>
</dbReference>
<keyword evidence="8" id="KW-0963">Cytoplasm</keyword>
<keyword evidence="3 8" id="KW-0436">Ligase</keyword>
<dbReference type="Pfam" id="PF02569">
    <property type="entry name" value="Pantoate_ligase"/>
    <property type="match status" value="1"/>
</dbReference>
<accession>A0A7C2WB23</accession>
<dbReference type="EMBL" id="DSID01000461">
    <property type="protein sequence ID" value="HEX70811.1"/>
    <property type="molecule type" value="Genomic_DNA"/>
</dbReference>
<feature type="binding site" evidence="8">
    <location>
        <begin position="181"/>
        <end position="184"/>
    </location>
    <ligand>
        <name>ATP</name>
        <dbReference type="ChEBI" id="CHEBI:30616"/>
    </ligand>
</feature>
<gene>
    <name evidence="8" type="primary">panC</name>
    <name evidence="9" type="ORF">ENP13_06160</name>
</gene>
<evidence type="ECO:0000256" key="2">
    <source>
        <dbReference type="ARBA" id="ARBA00009256"/>
    </source>
</evidence>
<dbReference type="FunFam" id="3.40.50.620:FF:000013">
    <property type="entry name" value="Pantothenate synthetase"/>
    <property type="match status" value="1"/>
</dbReference>
<dbReference type="InterPro" id="IPR042176">
    <property type="entry name" value="Pantoate_ligase_C"/>
</dbReference>
<comment type="subunit">
    <text evidence="8">Homodimer.</text>
</comment>
<feature type="binding site" evidence="8">
    <location>
        <position position="58"/>
    </location>
    <ligand>
        <name>beta-alanine</name>
        <dbReference type="ChEBI" id="CHEBI:57966"/>
    </ligand>
</feature>
<evidence type="ECO:0000256" key="3">
    <source>
        <dbReference type="ARBA" id="ARBA00022598"/>
    </source>
</evidence>
<evidence type="ECO:0000313" key="9">
    <source>
        <dbReference type="EMBL" id="HEX70811.1"/>
    </source>
</evidence>
<dbReference type="EC" id="6.3.2.1" evidence="8"/>
<comment type="function">
    <text evidence="8">Catalyzes the condensation of pantoate with beta-alanine in an ATP-dependent reaction via a pantoyl-adenylate intermediate.</text>
</comment>
<feature type="binding site" evidence="8">
    <location>
        <position position="150"/>
    </location>
    <ligand>
        <name>(R)-pantoate</name>
        <dbReference type="ChEBI" id="CHEBI:15980"/>
    </ligand>
</feature>
<comment type="miscellaneous">
    <text evidence="8">The reaction proceeds by a bi uni uni bi ping pong mechanism.</text>
</comment>
<comment type="catalytic activity">
    <reaction evidence="7 8">
        <text>(R)-pantoate + beta-alanine + ATP = (R)-pantothenate + AMP + diphosphate + H(+)</text>
        <dbReference type="Rhea" id="RHEA:10912"/>
        <dbReference type="ChEBI" id="CHEBI:15378"/>
        <dbReference type="ChEBI" id="CHEBI:15980"/>
        <dbReference type="ChEBI" id="CHEBI:29032"/>
        <dbReference type="ChEBI" id="CHEBI:30616"/>
        <dbReference type="ChEBI" id="CHEBI:33019"/>
        <dbReference type="ChEBI" id="CHEBI:57966"/>
        <dbReference type="ChEBI" id="CHEBI:456215"/>
        <dbReference type="EC" id="6.3.2.1"/>
    </reaction>
</comment>
<dbReference type="HAMAP" id="MF_00158">
    <property type="entry name" value="PanC"/>
    <property type="match status" value="1"/>
</dbReference>
<dbReference type="FunFam" id="3.30.1300.10:FF:000001">
    <property type="entry name" value="Pantothenate synthetase"/>
    <property type="match status" value="1"/>
</dbReference>
<evidence type="ECO:0000256" key="5">
    <source>
        <dbReference type="ARBA" id="ARBA00022741"/>
    </source>
</evidence>
<sequence length="279" mass="31138">MLVAERIEQVRAWRGHVEGSVGFVPTMGYLHAGHLELVRRARRENDAVVVSIFVNPLQFGPHEDFARYPRDLQRDLRLLQGERVNLVFAPEVAEIYPPGFTTEVDVGPIGERLEGASRPGHFRGVVTVVTKLFMIVQPHRAYFGWKDAQQVVVIRKLVADLAIPVEIVAVPTVREPDGLACSSRNVYLSPEERQVAPALYAALARARALWQEGERDAERLRQAVRARLADEPLLRVDYVSVADAATMEELVVVDRPAILSLAAWLGTTRLIDSELLGVE</sequence>
<dbReference type="PANTHER" id="PTHR21299:SF1">
    <property type="entry name" value="PANTOATE--BETA-ALANINE LIGASE"/>
    <property type="match status" value="1"/>
</dbReference>
<comment type="subcellular location">
    <subcellularLocation>
        <location evidence="8">Cytoplasm</location>
    </subcellularLocation>
</comment>
<proteinExistence type="inferred from homology"/>
<evidence type="ECO:0000256" key="1">
    <source>
        <dbReference type="ARBA" id="ARBA00004990"/>
    </source>
</evidence>
<dbReference type="CDD" id="cd00560">
    <property type="entry name" value="PanC"/>
    <property type="match status" value="1"/>
</dbReference>
<dbReference type="Gene3D" id="3.30.1300.10">
    <property type="entry name" value="Pantoate-beta-alanine ligase, C-terminal domain"/>
    <property type="match status" value="1"/>
</dbReference>
<dbReference type="GO" id="GO:0015940">
    <property type="term" value="P:pantothenate biosynthetic process"/>
    <property type="evidence" value="ECO:0007669"/>
    <property type="project" value="UniProtKB-UniRule"/>
</dbReference>
<dbReference type="UniPathway" id="UPA00028">
    <property type="reaction ID" value="UER00005"/>
</dbReference>
<protein>
    <recommendedName>
        <fullName evidence="8">Pantothenate synthetase</fullName>
        <shortName evidence="8">PS</shortName>
        <ecNumber evidence="8">6.3.2.1</ecNumber>
    </recommendedName>
    <alternativeName>
        <fullName evidence="8">Pantoate--beta-alanine ligase</fullName>
    </alternativeName>
    <alternativeName>
        <fullName evidence="8">Pantoate-activating enzyme</fullName>
    </alternativeName>
</protein>
<dbReference type="GO" id="GO:0005829">
    <property type="term" value="C:cytosol"/>
    <property type="evidence" value="ECO:0007669"/>
    <property type="project" value="TreeGrafter"/>
</dbReference>
<comment type="similarity">
    <text evidence="2 8">Belongs to the pantothenate synthetase family.</text>
</comment>
<feature type="binding site" evidence="8">
    <location>
        <begin position="27"/>
        <end position="34"/>
    </location>
    <ligand>
        <name>ATP</name>
        <dbReference type="ChEBI" id="CHEBI:30616"/>
    </ligand>
</feature>
<dbReference type="InterPro" id="IPR014729">
    <property type="entry name" value="Rossmann-like_a/b/a_fold"/>
</dbReference>
<evidence type="ECO:0000256" key="7">
    <source>
        <dbReference type="ARBA" id="ARBA00048258"/>
    </source>
</evidence>
<feature type="binding site" evidence="8">
    <location>
        <begin position="144"/>
        <end position="147"/>
    </location>
    <ligand>
        <name>ATP</name>
        <dbReference type="ChEBI" id="CHEBI:30616"/>
    </ligand>
</feature>
<keyword evidence="5 8" id="KW-0547">Nucleotide-binding</keyword>
<feature type="active site" description="Proton donor" evidence="8">
    <location>
        <position position="34"/>
    </location>
</feature>
<evidence type="ECO:0000256" key="4">
    <source>
        <dbReference type="ARBA" id="ARBA00022655"/>
    </source>
</evidence>
<keyword evidence="4 8" id="KW-0566">Pantothenate biosynthesis</keyword>
<dbReference type="InterPro" id="IPR003721">
    <property type="entry name" value="Pantoate_ligase"/>
</dbReference>
<dbReference type="PANTHER" id="PTHR21299">
    <property type="entry name" value="CYTIDYLATE KINASE/PANTOATE-BETA-ALANINE LIGASE"/>
    <property type="match status" value="1"/>
</dbReference>
<dbReference type="NCBIfam" id="TIGR00018">
    <property type="entry name" value="panC"/>
    <property type="match status" value="1"/>
</dbReference>
<organism evidence="9">
    <name type="scientific">Thermorudis sp</name>
    <dbReference type="NCBI Taxonomy" id="1969470"/>
    <lineage>
        <taxon>Bacteria</taxon>
        <taxon>Pseudomonadati</taxon>
        <taxon>Thermomicrobiota</taxon>
        <taxon>Thermomicrobia</taxon>
        <taxon>Thermomicrobia incertae sedis</taxon>
        <taxon>Thermorudis</taxon>
    </lineage>
</organism>
<evidence type="ECO:0000256" key="8">
    <source>
        <dbReference type="HAMAP-Rule" id="MF_00158"/>
    </source>
</evidence>
<keyword evidence="6 8" id="KW-0067">ATP-binding</keyword>